<evidence type="ECO:0000259" key="15">
    <source>
        <dbReference type="Pfam" id="PF08441"/>
    </source>
</evidence>
<evidence type="ECO:0000259" key="16">
    <source>
        <dbReference type="Pfam" id="PF20805"/>
    </source>
</evidence>
<dbReference type="SUPFAM" id="SSF69179">
    <property type="entry name" value="Integrin domains"/>
    <property type="match status" value="3"/>
</dbReference>
<dbReference type="OrthoDB" id="5317514at2759"/>
<dbReference type="PANTHER" id="PTHR23220">
    <property type="entry name" value="INTEGRIN ALPHA"/>
    <property type="match status" value="1"/>
</dbReference>
<evidence type="ECO:0000256" key="8">
    <source>
        <dbReference type="ARBA" id="ARBA00023037"/>
    </source>
</evidence>
<dbReference type="InterPro" id="IPR048286">
    <property type="entry name" value="Integrin_alpha_Ig-like_3"/>
</dbReference>
<keyword evidence="7 13" id="KW-1133">Transmembrane helix</keyword>
<dbReference type="GO" id="GO:0009897">
    <property type="term" value="C:external side of plasma membrane"/>
    <property type="evidence" value="ECO:0007669"/>
    <property type="project" value="TreeGrafter"/>
</dbReference>
<feature type="repeat" description="FG-GAP" evidence="12">
    <location>
        <begin position="299"/>
        <end position="358"/>
    </location>
</feature>
<dbReference type="PROSITE" id="PS00242">
    <property type="entry name" value="INTEGRIN_ALPHA"/>
    <property type="match status" value="1"/>
</dbReference>
<feature type="chain" id="PRO_5039759472" evidence="13">
    <location>
        <begin position="19"/>
        <end position="1104"/>
    </location>
</feature>
<reference evidence="19" key="1">
    <citation type="journal article" date="2018" name="Proc. Natl. Acad. Sci. U.S.A.">
        <title>Phylogenomics and the evolution of hemipteroid insects.</title>
        <authorList>
            <person name="Johnson K.P."/>
            <person name="Dietrich C.H."/>
            <person name="Friedrich F."/>
            <person name="Beutel R.G."/>
            <person name="Wipfler B."/>
            <person name="Peters R.S."/>
            <person name="Allen J.M."/>
            <person name="Petersen M."/>
            <person name="Donath A."/>
            <person name="Walden K.K."/>
            <person name="Kozlov A.M."/>
            <person name="Podsiadlowski L."/>
            <person name="Mayer C."/>
            <person name="Meusemann K."/>
            <person name="Vasilikopoulos A."/>
            <person name="Waterhouse R.M."/>
            <person name="Cameron S.L."/>
            <person name="Weirauch C."/>
            <person name="Swanson D.R."/>
            <person name="Percy D.M."/>
            <person name="Hardy N.B."/>
            <person name="Terry I."/>
            <person name="Liu S."/>
            <person name="Zhou X."/>
            <person name="Misof B."/>
            <person name="Robertson H.M."/>
            <person name="Yoshizawa K."/>
        </authorList>
    </citation>
    <scope>NUCLEOTIDE SEQUENCE</scope>
    <source>
        <tissue evidence="19">Whole organism</tissue>
    </source>
</reference>
<keyword evidence="18" id="KW-1185">Reference proteome</keyword>
<evidence type="ECO:0000256" key="13">
    <source>
        <dbReference type="RuleBase" id="RU003762"/>
    </source>
</evidence>
<keyword evidence="11" id="KW-0325">Glycoprotein</keyword>
<dbReference type="GeneID" id="113202513"/>
<feature type="repeat" description="FG-GAP" evidence="12">
    <location>
        <begin position="361"/>
        <end position="416"/>
    </location>
</feature>
<accession>A0A9C6U3P0</accession>
<dbReference type="GO" id="GO:0005178">
    <property type="term" value="F:integrin binding"/>
    <property type="evidence" value="ECO:0007669"/>
    <property type="project" value="TreeGrafter"/>
</dbReference>
<dbReference type="GO" id="GO:0048513">
    <property type="term" value="P:animal organ development"/>
    <property type="evidence" value="ECO:0007669"/>
    <property type="project" value="UniProtKB-ARBA"/>
</dbReference>
<evidence type="ECO:0000256" key="3">
    <source>
        <dbReference type="ARBA" id="ARBA00022692"/>
    </source>
</evidence>
<sequence>GPATLLATLLALLLGCSAFNLETRLPIFKVGRSGAYFGYSVAQHQTIDYGDDIKSNWLLVGAPVDNNLQPGTNRSGALHRCPISTYLHDCEQVITDGRRTPEGLYPNTIDSDNLTRPHEDELKDGQWLGVTVRSQGAGGIVMVCAHRYARSNVQRDFVWGYGLCYTLSQRLDYDNTWEPCKGRPVEKGHEQYGFCQAGTSGIVLDDDTMVIGSPGSYTWRGATFVASTSSDFLGRDKTVYSSPVLDNEAPVDKYSYLGMSVTGGHFLGKHMSFVTGAPRANGTGQVVFFRKDGKNMTMKMELLLPGEQFASSFGYEVIAADLNGDKLPDLIVGAPFYFDRDAGGAVYVYLNSQEKCRLQCNKPIRLTGKPESRFGFAIANVSDLNNDGFDDLAIGAPYEGKGTIYIYLGSRNGLITEPAQVIHAEDLPGNTVSTLGYSLSGGMDLDENGYPDLLAGAYESDSVVLFRSRPIIGIRTSVQPERNLINIDPNGQGCERDPDYKHTCFSFQTCCTIEAVKHNQRNDGGKNVRVKFRIEAETFAGNNRKFSRVWFGRDNNVTRPSYIERIILPEMSSSGSLNHCQEHIVYVKENTPDIQSAIKFKLNYTLVQHYPQMPRQGDPVPSLHEYPILNQQEAAKIFSATFQKDCGDNEICESDLLVEAEFHLPKSTEPNTWKLMLGTDQELGLNITVSNRKESAYETQLFVSHPASISYIGRKVEGNKQLNCNPHNTTLVVCAIGNPFNKDSSVNLLLRFNSKFFDDTQPLLEFVVFANSTSQEVHKKEPLHLITAVVKRAELQITGSARPEQVFYAGDVKGESAMKYQDEIGSRILHTYQVFNKGPWRVGTVDINFEWPFQVANNKPQGKWLLYLEDVPAVESQGGESCTMKPGQVNPLNLRQRPGLEEASWDEISPRGGNIYSGPSNTTQNSPSKIRRKREQEMIVRPEAWTDKEGRKHQVVYMDCLLGTAKCFHFVCHIHNLQPQQAATIRIRARLWNATLVEDYPRVSFVSIRSRARIHIPPALAIQQDTSDDETQVETVAYPELLDQQEAESVPIWIIVVAVVAGLVLFILLTYVLWKFGFFKRRRPDPTLSGNIEKHRNDNSDLDY</sequence>
<dbReference type="Gene3D" id="2.130.10.130">
    <property type="entry name" value="Integrin alpha, N-terminal"/>
    <property type="match status" value="1"/>
</dbReference>
<dbReference type="GO" id="GO:0008305">
    <property type="term" value="C:integrin complex"/>
    <property type="evidence" value="ECO:0007669"/>
    <property type="project" value="InterPro"/>
</dbReference>
<evidence type="ECO:0000256" key="12">
    <source>
        <dbReference type="PROSITE-ProRule" id="PRU00803"/>
    </source>
</evidence>
<dbReference type="Proteomes" id="UP000504606">
    <property type="component" value="Unplaced"/>
</dbReference>
<evidence type="ECO:0000256" key="5">
    <source>
        <dbReference type="ARBA" id="ARBA00022737"/>
    </source>
</evidence>
<protein>
    <submittedName>
        <fullName evidence="19">Integrin alpha-PS1</fullName>
    </submittedName>
</protein>
<reference evidence="19" key="2">
    <citation type="submission" date="2025-08" db="UniProtKB">
        <authorList>
            <consortium name="RefSeq"/>
        </authorList>
    </citation>
    <scope>IDENTIFICATION</scope>
    <source>
        <tissue evidence="19">Whole organism</tissue>
    </source>
</reference>
<comment type="subcellular location">
    <subcellularLocation>
        <location evidence="1 13">Membrane</location>
        <topology evidence="1 13">Single-pass type I membrane protein</topology>
    </subcellularLocation>
</comment>
<feature type="compositionally biased region" description="Polar residues" evidence="14">
    <location>
        <begin position="917"/>
        <end position="928"/>
    </location>
</feature>
<feature type="repeat" description="FG-GAP" evidence="12">
    <location>
        <begin position="420"/>
        <end position="483"/>
    </location>
</feature>
<keyword evidence="10 13" id="KW-0675">Receptor</keyword>
<dbReference type="InterPro" id="IPR013519">
    <property type="entry name" value="Int_alpha_beta-p"/>
</dbReference>
<dbReference type="Gene3D" id="2.60.40.1510">
    <property type="entry name" value="ntegrin, alpha v. Chain A, domain 3"/>
    <property type="match status" value="1"/>
</dbReference>
<keyword evidence="4 13" id="KW-0732">Signal</keyword>
<dbReference type="PROSITE" id="PS51470">
    <property type="entry name" value="FG_GAP"/>
    <property type="match status" value="5"/>
</dbReference>
<evidence type="ECO:0000256" key="11">
    <source>
        <dbReference type="ARBA" id="ARBA00023180"/>
    </source>
</evidence>
<organism evidence="18 19">
    <name type="scientific">Frankliniella occidentalis</name>
    <name type="common">Western flower thrips</name>
    <name type="synonym">Euthrips occidentalis</name>
    <dbReference type="NCBI Taxonomy" id="133901"/>
    <lineage>
        <taxon>Eukaryota</taxon>
        <taxon>Metazoa</taxon>
        <taxon>Ecdysozoa</taxon>
        <taxon>Arthropoda</taxon>
        <taxon>Hexapoda</taxon>
        <taxon>Insecta</taxon>
        <taxon>Pterygota</taxon>
        <taxon>Neoptera</taxon>
        <taxon>Paraneoptera</taxon>
        <taxon>Thysanoptera</taxon>
        <taxon>Terebrantia</taxon>
        <taxon>Thripoidea</taxon>
        <taxon>Thripidae</taxon>
        <taxon>Frankliniella</taxon>
    </lineage>
</organism>
<proteinExistence type="inferred from homology"/>
<feature type="domain" description="Integrin alpha first immunoglubulin-like" evidence="15">
    <location>
        <begin position="468"/>
        <end position="645"/>
    </location>
</feature>
<dbReference type="InterPro" id="IPR048285">
    <property type="entry name" value="Integrin_alpha_Ig-like_2"/>
</dbReference>
<feature type="repeat" description="FG-GAP" evidence="12">
    <location>
        <begin position="23"/>
        <end position="90"/>
    </location>
</feature>
<dbReference type="InterPro" id="IPR000413">
    <property type="entry name" value="Integrin_alpha"/>
</dbReference>
<dbReference type="Pfam" id="PF20805">
    <property type="entry name" value="Integrin_A_Ig_2"/>
    <property type="match status" value="1"/>
</dbReference>
<gene>
    <name evidence="19" type="primary">LOC113202513</name>
</gene>
<dbReference type="PRINTS" id="PR01185">
    <property type="entry name" value="INTEGRINA"/>
</dbReference>
<keyword evidence="8 13" id="KW-0401">Integrin</keyword>
<dbReference type="Gene3D" id="2.60.40.1530">
    <property type="entry name" value="ntegrin, alpha v. Chain A, domain 4"/>
    <property type="match status" value="1"/>
</dbReference>
<feature type="repeat" description="FG-GAP" evidence="12">
    <location>
        <begin position="183"/>
        <end position="235"/>
    </location>
</feature>
<evidence type="ECO:0000256" key="6">
    <source>
        <dbReference type="ARBA" id="ARBA00022889"/>
    </source>
</evidence>
<keyword evidence="6 13" id="KW-0130">Cell adhesion</keyword>
<feature type="domain" description="Integrin alpha second immunoglobulin-like" evidence="16">
    <location>
        <begin position="646"/>
        <end position="785"/>
    </location>
</feature>
<dbReference type="Pfam" id="PF08441">
    <property type="entry name" value="Integrin_A_Ig_1"/>
    <property type="match status" value="1"/>
</dbReference>
<dbReference type="Pfam" id="PF20806">
    <property type="entry name" value="Integrin_A_Ig_3"/>
    <property type="match status" value="1"/>
</dbReference>
<dbReference type="InterPro" id="IPR013649">
    <property type="entry name" value="Integrin_alpha_Ig-like_1"/>
</dbReference>
<dbReference type="GO" id="GO:0007229">
    <property type="term" value="P:integrin-mediated signaling pathway"/>
    <property type="evidence" value="ECO:0007669"/>
    <property type="project" value="UniProtKB-KW"/>
</dbReference>
<dbReference type="AlphaFoldDB" id="A0A9C6U3P0"/>
<dbReference type="GO" id="GO:0007160">
    <property type="term" value="P:cell-matrix adhesion"/>
    <property type="evidence" value="ECO:0007669"/>
    <property type="project" value="TreeGrafter"/>
</dbReference>
<dbReference type="InterPro" id="IPR013517">
    <property type="entry name" value="FG-GAP"/>
</dbReference>
<dbReference type="SUPFAM" id="SSF69318">
    <property type="entry name" value="Integrin alpha N-terminal domain"/>
    <property type="match status" value="1"/>
</dbReference>
<keyword evidence="5" id="KW-0677">Repeat</keyword>
<dbReference type="InterPro" id="IPR032695">
    <property type="entry name" value="Integrin_dom_sf"/>
</dbReference>
<evidence type="ECO:0000256" key="10">
    <source>
        <dbReference type="ARBA" id="ARBA00023170"/>
    </source>
</evidence>
<keyword evidence="3 13" id="KW-0812">Transmembrane</keyword>
<dbReference type="KEGG" id="foc:113202513"/>
<dbReference type="Pfam" id="PF01839">
    <property type="entry name" value="FG-GAP"/>
    <property type="match status" value="2"/>
</dbReference>
<dbReference type="SMART" id="SM00191">
    <property type="entry name" value="Int_alpha"/>
    <property type="match status" value="5"/>
</dbReference>
<dbReference type="Gene3D" id="1.20.5.930">
    <property type="entry name" value="Bicelle-embedded integrin alpha(iib) transmembrane segment"/>
    <property type="match status" value="1"/>
</dbReference>
<dbReference type="InterPro" id="IPR028994">
    <property type="entry name" value="Integrin_alpha_N"/>
</dbReference>
<keyword evidence="9 13" id="KW-0472">Membrane</keyword>
<feature type="transmembrane region" description="Helical" evidence="13">
    <location>
        <begin position="1052"/>
        <end position="1074"/>
    </location>
</feature>
<evidence type="ECO:0000256" key="2">
    <source>
        <dbReference type="ARBA" id="ARBA00008054"/>
    </source>
</evidence>
<evidence type="ECO:0000256" key="1">
    <source>
        <dbReference type="ARBA" id="ARBA00004479"/>
    </source>
</evidence>
<dbReference type="Gene3D" id="2.60.40.1460">
    <property type="entry name" value="Integrin domains. Chain A, domain 2"/>
    <property type="match status" value="1"/>
</dbReference>
<evidence type="ECO:0000259" key="17">
    <source>
        <dbReference type="Pfam" id="PF20806"/>
    </source>
</evidence>
<feature type="region of interest" description="Disordered" evidence="14">
    <location>
        <begin position="908"/>
        <end position="934"/>
    </location>
</feature>
<evidence type="ECO:0000256" key="14">
    <source>
        <dbReference type="SAM" id="MobiDB-lite"/>
    </source>
</evidence>
<evidence type="ECO:0000256" key="4">
    <source>
        <dbReference type="ARBA" id="ARBA00022729"/>
    </source>
</evidence>
<evidence type="ECO:0000313" key="19">
    <source>
        <dbReference type="RefSeq" id="XP_052126900.1"/>
    </source>
</evidence>
<feature type="non-terminal residue" evidence="19">
    <location>
        <position position="1"/>
    </location>
</feature>
<comment type="similarity">
    <text evidence="2 13">Belongs to the integrin alpha chain family.</text>
</comment>
<dbReference type="InterPro" id="IPR018184">
    <property type="entry name" value="Integrin_alpha_C_CS"/>
</dbReference>
<dbReference type="PANTHER" id="PTHR23220:SF122">
    <property type="entry name" value="INTEGRIN ALPHA-PS1"/>
    <property type="match status" value="1"/>
</dbReference>
<evidence type="ECO:0000313" key="18">
    <source>
        <dbReference type="Proteomes" id="UP000504606"/>
    </source>
</evidence>
<dbReference type="GO" id="GO:0007157">
    <property type="term" value="P:heterophilic cell-cell adhesion via plasma membrane cell adhesion molecules"/>
    <property type="evidence" value="ECO:0007669"/>
    <property type="project" value="UniProtKB-ARBA"/>
</dbReference>
<feature type="domain" description="Integrin alpha third immunoglobulin-like" evidence="17">
    <location>
        <begin position="795"/>
        <end position="1040"/>
    </location>
</feature>
<evidence type="ECO:0000256" key="9">
    <source>
        <dbReference type="ARBA" id="ARBA00023136"/>
    </source>
</evidence>
<dbReference type="GO" id="GO:0033627">
    <property type="term" value="P:cell adhesion mediated by integrin"/>
    <property type="evidence" value="ECO:0007669"/>
    <property type="project" value="TreeGrafter"/>
</dbReference>
<name>A0A9C6U3P0_FRAOC</name>
<dbReference type="CTD" id="32275"/>
<feature type="signal peptide" evidence="13">
    <location>
        <begin position="1"/>
        <end position="18"/>
    </location>
</feature>
<evidence type="ECO:0000256" key="7">
    <source>
        <dbReference type="ARBA" id="ARBA00022989"/>
    </source>
</evidence>
<dbReference type="RefSeq" id="XP_052126900.1">
    <property type="nucleotide sequence ID" value="XM_052270940.1"/>
</dbReference>